<evidence type="ECO:0000313" key="2">
    <source>
        <dbReference type="Proteomes" id="UP000198346"/>
    </source>
</evidence>
<dbReference type="Pfam" id="PF04393">
    <property type="entry name" value="DUF535"/>
    <property type="match status" value="1"/>
</dbReference>
<proteinExistence type="predicted"/>
<dbReference type="InterPro" id="IPR007488">
    <property type="entry name" value="DUF535"/>
</dbReference>
<dbReference type="Proteomes" id="UP000198346">
    <property type="component" value="Unassembled WGS sequence"/>
</dbReference>
<dbReference type="PANTHER" id="PTHR38785:SF1">
    <property type="entry name" value="HOMOLOG OF VIRK"/>
    <property type="match status" value="1"/>
</dbReference>
<protein>
    <recommendedName>
        <fullName evidence="3">VirK protein</fullName>
    </recommendedName>
</protein>
<sequence length="316" mass="36332">MIDAGSQNTGVRLTRKSRLIEAVGRAAPGWRPRALRNRALILAAAWRHRAAVFAMLDAPASSDLGRLLRERPETLGALIWPYQTASWPARERLRRIADHCEIVDALGPPFSFGVEEKLILLELGEIYPGLRVVLDQPKWFMREGQLTLNLFIGSFRAYSLAFSFNRDADGTRAVFIGGLQGRNREDARDLYRDLTKALHGQRPRDFILELLRMLCRATGAERIYAVSNAHRHQLHPFLNKKDPFTLDYDEIWRDRGGRAVDPVFFELDRDPPARDLAEVKPNKRSMYRKRAQFLDDVEAEMRRRLPTLASVRFKDD</sequence>
<gene>
    <name evidence="1" type="ORF">SAMN06297382_2222</name>
</gene>
<evidence type="ECO:0000313" key="1">
    <source>
        <dbReference type="EMBL" id="SNT74517.1"/>
    </source>
</evidence>
<accession>A0A239PXX1</accession>
<dbReference type="EMBL" id="FZQA01000005">
    <property type="protein sequence ID" value="SNT74517.1"/>
    <property type="molecule type" value="Genomic_DNA"/>
</dbReference>
<dbReference type="GO" id="GO:0006974">
    <property type="term" value="P:DNA damage response"/>
    <property type="evidence" value="ECO:0007669"/>
    <property type="project" value="TreeGrafter"/>
</dbReference>
<organism evidence="1 2">
    <name type="scientific">Amphiplicatus metriothermophilus</name>
    <dbReference type="NCBI Taxonomy" id="1519374"/>
    <lineage>
        <taxon>Bacteria</taxon>
        <taxon>Pseudomonadati</taxon>
        <taxon>Pseudomonadota</taxon>
        <taxon>Alphaproteobacteria</taxon>
        <taxon>Parvularculales</taxon>
        <taxon>Parvularculaceae</taxon>
        <taxon>Amphiplicatus</taxon>
    </lineage>
</organism>
<dbReference type="AlphaFoldDB" id="A0A239PXX1"/>
<keyword evidence="2" id="KW-1185">Reference proteome</keyword>
<name>A0A239PXX1_9PROT</name>
<dbReference type="PANTHER" id="PTHR38785">
    <property type="entry name" value="HOMOLOG OF VIRK"/>
    <property type="match status" value="1"/>
</dbReference>
<evidence type="ECO:0008006" key="3">
    <source>
        <dbReference type="Google" id="ProtNLM"/>
    </source>
</evidence>
<reference evidence="1 2" key="1">
    <citation type="submission" date="2017-07" db="EMBL/GenBank/DDBJ databases">
        <authorList>
            <person name="Sun Z.S."/>
            <person name="Albrecht U."/>
            <person name="Echele G."/>
            <person name="Lee C.C."/>
        </authorList>
    </citation>
    <scope>NUCLEOTIDE SEQUENCE [LARGE SCALE GENOMIC DNA]</scope>
    <source>
        <strain evidence="1 2">CGMCC 1.12710</strain>
    </source>
</reference>